<feature type="region of interest" description="Disordered" evidence="4">
    <location>
        <begin position="479"/>
        <end position="520"/>
    </location>
</feature>
<dbReference type="InterPro" id="IPR045058">
    <property type="entry name" value="GIMA/IAN/Toc"/>
</dbReference>
<evidence type="ECO:0000313" key="7">
    <source>
        <dbReference type="Proteomes" id="UP001347796"/>
    </source>
</evidence>
<evidence type="ECO:0000259" key="5">
    <source>
        <dbReference type="PROSITE" id="PS51720"/>
    </source>
</evidence>
<evidence type="ECO:0000313" key="6">
    <source>
        <dbReference type="EMBL" id="KAK6174971.1"/>
    </source>
</evidence>
<comment type="similarity">
    <text evidence="1">Belongs to the TRAFAC class TrmE-Era-EngA-EngB-Septin-like GTPase superfamily. AIG1/Toc34/Toc159-like paraseptin GTPase family. IAN subfamily.</text>
</comment>
<protein>
    <recommendedName>
        <fullName evidence="5">AIG1-type G domain-containing protein</fullName>
    </recommendedName>
</protein>
<evidence type="ECO:0000256" key="2">
    <source>
        <dbReference type="ARBA" id="ARBA00022741"/>
    </source>
</evidence>
<keyword evidence="7" id="KW-1185">Reference proteome</keyword>
<keyword evidence="2" id="KW-0547">Nucleotide-binding</keyword>
<dbReference type="InterPro" id="IPR006703">
    <property type="entry name" value="G_AIG1"/>
</dbReference>
<feature type="domain" description="AIG1-type G" evidence="5">
    <location>
        <begin position="4"/>
        <end position="211"/>
    </location>
</feature>
<sequence>MDDVGDIRLVILGKIGAGKSSLGNSLLGRKEFKSTSLRSPNTLKPECLRGSAPLTDRTKLVVVDTPGITDTKTLTTETFQEIARCIELLYPGPHIFLLVLKIGRFTQEEMDTIKHLKYWFGQDFMKYTVFIFTGKDSLDFDGSTIDQHLENSPSELKELIREAGGRVAAINNRGHYPDLEVDVKTIMTLITQTIQVNKGQCYTQQMYQQAVTVRGKQPRLMDDEQFNDEKDLRIRETLKRYRRDEEEQRTRRSKDLHIETMSSESPNNEIRIVILGKSGVGKSSLGNNLVQRRSFLTGSAGTSITSICQFAQVKRNDGSTLCVVDTPGLFDTRKSNQETMTEIVRCIGLSSPGPHVFFFVLRIGRFTKEDLDTVDHLVAVFGETVVRHVVVIFTGKDSLEHDEITLSDYLNDKSIPRELNLLLQRCHSRCAAINNRAPDTQADIDAIINLVNKTIQENGGNYYTGEIYLAAEEALKEKMTSMDEEERKKERQHAEREQKEMAEGKLQETEKLKTGLGENTNSDSRRIIRELLAASDEIVKSLFNAVRPIMATALDTLAQMRCTIS</sequence>
<dbReference type="GO" id="GO:0005525">
    <property type="term" value="F:GTP binding"/>
    <property type="evidence" value="ECO:0007669"/>
    <property type="project" value="UniProtKB-KW"/>
</dbReference>
<accession>A0AAN8PNS2</accession>
<dbReference type="AlphaFoldDB" id="A0AAN8PNS2"/>
<feature type="domain" description="AIG1-type G" evidence="5">
    <location>
        <begin position="267"/>
        <end position="472"/>
    </location>
</feature>
<dbReference type="Gene3D" id="3.40.50.300">
    <property type="entry name" value="P-loop containing nucleotide triphosphate hydrolases"/>
    <property type="match status" value="2"/>
</dbReference>
<proteinExistence type="inferred from homology"/>
<evidence type="ECO:0000256" key="4">
    <source>
        <dbReference type="SAM" id="MobiDB-lite"/>
    </source>
</evidence>
<organism evidence="6 7">
    <name type="scientific">Patella caerulea</name>
    <name type="common">Rayed Mediterranean limpet</name>
    <dbReference type="NCBI Taxonomy" id="87958"/>
    <lineage>
        <taxon>Eukaryota</taxon>
        <taxon>Metazoa</taxon>
        <taxon>Spiralia</taxon>
        <taxon>Lophotrochozoa</taxon>
        <taxon>Mollusca</taxon>
        <taxon>Gastropoda</taxon>
        <taxon>Patellogastropoda</taxon>
        <taxon>Patelloidea</taxon>
        <taxon>Patellidae</taxon>
        <taxon>Patella</taxon>
    </lineage>
</organism>
<dbReference type="PANTHER" id="PTHR10903">
    <property type="entry name" value="GTPASE, IMAP FAMILY MEMBER-RELATED"/>
    <property type="match status" value="1"/>
</dbReference>
<dbReference type="FunFam" id="3.40.50.300:FF:000366">
    <property type="entry name" value="GTPase, IMAP family member 2"/>
    <property type="match status" value="2"/>
</dbReference>
<reference evidence="6 7" key="1">
    <citation type="submission" date="2024-01" db="EMBL/GenBank/DDBJ databases">
        <title>The genome of the rayed Mediterranean limpet Patella caerulea (Linnaeus, 1758).</title>
        <authorList>
            <person name="Anh-Thu Weber A."/>
            <person name="Halstead-Nussloch G."/>
        </authorList>
    </citation>
    <scope>NUCLEOTIDE SEQUENCE [LARGE SCALE GENOMIC DNA]</scope>
    <source>
        <strain evidence="6">AATW-2023a</strain>
        <tissue evidence="6">Whole specimen</tissue>
    </source>
</reference>
<evidence type="ECO:0000256" key="3">
    <source>
        <dbReference type="ARBA" id="ARBA00023134"/>
    </source>
</evidence>
<gene>
    <name evidence="6" type="ORF">SNE40_013520</name>
</gene>
<dbReference type="Pfam" id="PF04548">
    <property type="entry name" value="AIG1"/>
    <property type="match status" value="2"/>
</dbReference>
<dbReference type="InterPro" id="IPR027417">
    <property type="entry name" value="P-loop_NTPase"/>
</dbReference>
<dbReference type="SUPFAM" id="SSF52540">
    <property type="entry name" value="P-loop containing nucleoside triphosphate hydrolases"/>
    <property type="match status" value="2"/>
</dbReference>
<feature type="compositionally biased region" description="Basic and acidic residues" evidence="4">
    <location>
        <begin position="479"/>
        <end position="513"/>
    </location>
</feature>
<keyword evidence="3" id="KW-0342">GTP-binding</keyword>
<evidence type="ECO:0000256" key="1">
    <source>
        <dbReference type="ARBA" id="ARBA00008535"/>
    </source>
</evidence>
<comment type="caution">
    <text evidence="6">The sequence shown here is derived from an EMBL/GenBank/DDBJ whole genome shotgun (WGS) entry which is preliminary data.</text>
</comment>
<dbReference type="PANTHER" id="PTHR10903:SF184">
    <property type="entry name" value="GTP-BINDING PROTEIN A"/>
    <property type="match status" value="1"/>
</dbReference>
<dbReference type="Proteomes" id="UP001347796">
    <property type="component" value="Unassembled WGS sequence"/>
</dbReference>
<name>A0AAN8PNS2_PATCE</name>
<dbReference type="EMBL" id="JAZGQO010000010">
    <property type="protein sequence ID" value="KAK6174971.1"/>
    <property type="molecule type" value="Genomic_DNA"/>
</dbReference>
<dbReference type="PROSITE" id="PS51720">
    <property type="entry name" value="G_AIG1"/>
    <property type="match status" value="2"/>
</dbReference>